<sequence length="991" mass="108914">MPGCTRRRGPWCICFSWWPATAGSCICSLTYPFSVRTLLNPRWLWLLNTLPLLVLLAVLGGEYRVIRTLLPPESLLQWRWFGGALVALGTLHAAYTAWQGRRGASLPLGYALVALGAYIGFLYAYGYHLDTLFPREIPRWMVPGDLPLYAGTFLMPTLAHAAAVLVLRLTPDEPPPRALPSFGVALAVPVGWYMFAQLVLPLWQGPGGKVGQHALVVVLIASTLVFLLALARGIYIVAARRAEGWARYQWLWKLLIAGVLPLLGLAVNNGLLFPERFFWSDGRGGGVFGNFNGPWWYGLAVLNAGLLCVPTPAGPKVRLALYLGRGLTLAYTLYFFLVFLPFLPLSVVAVAAIGVGFLMLTPLALLVVHGRELAHDYAALRPFFASRWLVLGLVVAGCVLPLAVTLRYLHYRTVLHQALDYVYAPDYARRYRPLDAASLDNTLTVVRGHKDGRSSSFTGAQLPYLSAYFNWLVLDNLTLSESKLATLEQVFFNRLAPRPPRPLDLMDAPNIAAPRLTRLAARSRYDAVQQAWVSWVDVTVTNPDSGSGAAEYATTFELPAGCFVADYYLDIAGRREPGILAEKRAAAWVYAHIRNEQRDPGLLSYLSGNRLALRVFPFGAGEERRTGFRLLHKEPLTFTLDQHSVALGPARPSTARPTVAPDTAGGVAYVPAAAKAALPAVRRRPYYHFVLDMSAGNRAQWPRYRQRIATLLKQQAAGAEEPRYSLTNAYVRTLTPPGLLQADTAALRYEGGFYLDRAIRQVLVQAAATPAPRYPVIVVVSADFDRAVLPTDFADLRHALPDTDVFYELTEQGELVSHLLWQNPAARGAAGAQPGAPNPVVAWPNDTRPAAYLPATNQPDLVLTRPLPRAPAGPLPPGSWRAGLQLWGQWRAQTHHPETTETAGPQSVQGSIQSGILTPLTSYLALENEAQKAALRRKQAQLLAGHAALDAGEDDLRQMSEPRDWVVALGMLAAWLGWQWQRRRRLAGAIA</sequence>
<feature type="transmembrane region" description="Helical" evidence="1">
    <location>
        <begin position="322"/>
        <end position="342"/>
    </location>
</feature>
<dbReference type="PROSITE" id="PS51257">
    <property type="entry name" value="PROKAR_LIPOPROTEIN"/>
    <property type="match status" value="1"/>
</dbReference>
<feature type="transmembrane region" description="Helical" evidence="1">
    <location>
        <begin position="388"/>
        <end position="409"/>
    </location>
</feature>
<reference evidence="3 4" key="1">
    <citation type="submission" date="2018-12" db="EMBL/GenBank/DDBJ databases">
        <authorList>
            <person name="Feng G."/>
            <person name="Zhu H."/>
        </authorList>
    </citation>
    <scope>NUCLEOTIDE SEQUENCE [LARGE SCALE GENOMIC DNA]</scope>
    <source>
        <strain evidence="3 4">9PBR-2</strain>
    </source>
</reference>
<evidence type="ECO:0000259" key="2">
    <source>
        <dbReference type="PROSITE" id="PS51468"/>
    </source>
</evidence>
<dbReference type="Pfam" id="PF08487">
    <property type="entry name" value="VIT"/>
    <property type="match status" value="1"/>
</dbReference>
<organism evidence="3 4">
    <name type="scientific">Hymenobacter metallilatus</name>
    <dbReference type="NCBI Taxonomy" id="2493666"/>
    <lineage>
        <taxon>Bacteria</taxon>
        <taxon>Pseudomonadati</taxon>
        <taxon>Bacteroidota</taxon>
        <taxon>Cytophagia</taxon>
        <taxon>Cytophagales</taxon>
        <taxon>Hymenobacteraceae</taxon>
        <taxon>Hymenobacter</taxon>
    </lineage>
</organism>
<keyword evidence="1" id="KW-0472">Membrane</keyword>
<evidence type="ECO:0000256" key="1">
    <source>
        <dbReference type="SAM" id="Phobius"/>
    </source>
</evidence>
<feature type="transmembrane region" description="Helical" evidence="1">
    <location>
        <begin position="293"/>
        <end position="310"/>
    </location>
</feature>
<comment type="caution">
    <text evidence="3">The sequence shown here is derived from an EMBL/GenBank/DDBJ whole genome shotgun (WGS) entry which is preliminary data.</text>
</comment>
<feature type="transmembrane region" description="Helical" evidence="1">
    <location>
        <begin position="78"/>
        <end position="98"/>
    </location>
</feature>
<dbReference type="PROSITE" id="PS51468">
    <property type="entry name" value="VIT"/>
    <property type="match status" value="1"/>
</dbReference>
<feature type="transmembrane region" description="Helical" evidence="1">
    <location>
        <begin position="348"/>
        <end position="368"/>
    </location>
</feature>
<keyword evidence="1" id="KW-0812">Transmembrane</keyword>
<feature type="domain" description="VIT" evidence="2">
    <location>
        <begin position="504"/>
        <end position="632"/>
    </location>
</feature>
<dbReference type="InterPro" id="IPR027550">
    <property type="entry name" value="MSEP-CTERM"/>
</dbReference>
<dbReference type="Proteomes" id="UP000280066">
    <property type="component" value="Unassembled WGS sequence"/>
</dbReference>
<dbReference type="EMBL" id="RWIS01000005">
    <property type="protein sequence ID" value="RSK33895.1"/>
    <property type="molecule type" value="Genomic_DNA"/>
</dbReference>
<evidence type="ECO:0000313" key="4">
    <source>
        <dbReference type="Proteomes" id="UP000280066"/>
    </source>
</evidence>
<name>A0A428JLM9_9BACT</name>
<dbReference type="AlphaFoldDB" id="A0A428JLM9"/>
<feature type="transmembrane region" description="Helical" evidence="1">
    <location>
        <begin position="148"/>
        <end position="167"/>
    </location>
</feature>
<protein>
    <submittedName>
        <fullName evidence="3">MSEP-CTERM sorting domain-containing protein</fullName>
    </submittedName>
</protein>
<dbReference type="OrthoDB" id="1801976at2"/>
<feature type="transmembrane region" description="Helical" evidence="1">
    <location>
        <begin position="250"/>
        <end position="273"/>
    </location>
</feature>
<dbReference type="InterPro" id="IPR013694">
    <property type="entry name" value="VIT"/>
</dbReference>
<keyword evidence="4" id="KW-1185">Reference proteome</keyword>
<gene>
    <name evidence="3" type="ORF">EI290_09315</name>
</gene>
<proteinExistence type="predicted"/>
<feature type="transmembrane region" description="Helical" evidence="1">
    <location>
        <begin position="110"/>
        <end position="128"/>
    </location>
</feature>
<dbReference type="NCBIfam" id="TIGR04286">
    <property type="entry name" value="MSEP-CTERM"/>
    <property type="match status" value="1"/>
</dbReference>
<feature type="transmembrane region" description="Helical" evidence="1">
    <location>
        <begin position="179"/>
        <end position="203"/>
    </location>
</feature>
<feature type="transmembrane region" description="Helical" evidence="1">
    <location>
        <begin position="43"/>
        <end position="66"/>
    </location>
</feature>
<feature type="transmembrane region" description="Helical" evidence="1">
    <location>
        <begin position="215"/>
        <end position="238"/>
    </location>
</feature>
<keyword evidence="1" id="KW-1133">Transmembrane helix</keyword>
<accession>A0A428JLM9</accession>
<evidence type="ECO:0000313" key="3">
    <source>
        <dbReference type="EMBL" id="RSK33895.1"/>
    </source>
</evidence>